<feature type="region of interest" description="Disordered" evidence="1">
    <location>
        <begin position="404"/>
        <end position="472"/>
    </location>
</feature>
<evidence type="ECO:0000256" key="1">
    <source>
        <dbReference type="SAM" id="MobiDB-lite"/>
    </source>
</evidence>
<feature type="compositionally biased region" description="Low complexity" evidence="1">
    <location>
        <begin position="351"/>
        <end position="368"/>
    </location>
</feature>
<feature type="region of interest" description="Disordered" evidence="1">
    <location>
        <begin position="1"/>
        <end position="101"/>
    </location>
</feature>
<keyword evidence="3" id="KW-1185">Reference proteome</keyword>
<dbReference type="OrthoDB" id="10645199at2759"/>
<feature type="compositionally biased region" description="Gly residues" evidence="1">
    <location>
        <begin position="430"/>
        <end position="449"/>
    </location>
</feature>
<dbReference type="KEGG" id="cre:CHLRE_17g737084v5"/>
<reference evidence="2 3" key="1">
    <citation type="journal article" date="2007" name="Science">
        <title>The Chlamydomonas genome reveals the evolution of key animal and plant functions.</title>
        <authorList>
            <person name="Merchant S.S."/>
            <person name="Prochnik S.E."/>
            <person name="Vallon O."/>
            <person name="Harris E.H."/>
            <person name="Karpowicz S.J."/>
            <person name="Witman G.B."/>
            <person name="Terry A."/>
            <person name="Salamov A."/>
            <person name="Fritz-Laylin L.K."/>
            <person name="Marechal-Drouard L."/>
            <person name="Marshall W.F."/>
            <person name="Qu L.H."/>
            <person name="Nelson D.R."/>
            <person name="Sanderfoot A.A."/>
            <person name="Spalding M.H."/>
            <person name="Kapitonov V.V."/>
            <person name="Ren Q."/>
            <person name="Ferris P."/>
            <person name="Lindquist E."/>
            <person name="Shapiro H."/>
            <person name="Lucas S.M."/>
            <person name="Grimwood J."/>
            <person name="Schmutz J."/>
            <person name="Cardol P."/>
            <person name="Cerutti H."/>
            <person name="Chanfreau G."/>
            <person name="Chen C.L."/>
            <person name="Cognat V."/>
            <person name="Croft M.T."/>
            <person name="Dent R."/>
            <person name="Dutcher S."/>
            <person name="Fernandez E."/>
            <person name="Fukuzawa H."/>
            <person name="Gonzalez-Ballester D."/>
            <person name="Gonzalez-Halphen D."/>
            <person name="Hallmann A."/>
            <person name="Hanikenne M."/>
            <person name="Hippler M."/>
            <person name="Inwood W."/>
            <person name="Jabbari K."/>
            <person name="Kalanon M."/>
            <person name="Kuras R."/>
            <person name="Lefebvre P.A."/>
            <person name="Lemaire S.D."/>
            <person name="Lobanov A.V."/>
            <person name="Lohr M."/>
            <person name="Manuell A."/>
            <person name="Meier I."/>
            <person name="Mets L."/>
            <person name="Mittag M."/>
            <person name="Mittelmeier T."/>
            <person name="Moroney J.V."/>
            <person name="Moseley J."/>
            <person name="Napoli C."/>
            <person name="Nedelcu A.M."/>
            <person name="Niyogi K."/>
            <person name="Novoselov S.V."/>
            <person name="Paulsen I.T."/>
            <person name="Pazour G."/>
            <person name="Purton S."/>
            <person name="Ral J.P."/>
            <person name="Riano-Pachon D.M."/>
            <person name="Riekhof W."/>
            <person name="Rymarquis L."/>
            <person name="Schroda M."/>
            <person name="Stern D."/>
            <person name="Umen J."/>
            <person name="Willows R."/>
            <person name="Wilson N."/>
            <person name="Zimmer S.L."/>
            <person name="Allmer J."/>
            <person name="Balk J."/>
            <person name="Bisova K."/>
            <person name="Chen C.J."/>
            <person name="Elias M."/>
            <person name="Gendler K."/>
            <person name="Hauser C."/>
            <person name="Lamb M.R."/>
            <person name="Ledford H."/>
            <person name="Long J.C."/>
            <person name="Minagawa J."/>
            <person name="Page M.D."/>
            <person name="Pan J."/>
            <person name="Pootakham W."/>
            <person name="Roje S."/>
            <person name="Rose A."/>
            <person name="Stahlberg E."/>
            <person name="Terauchi A.M."/>
            <person name="Yang P."/>
            <person name="Ball S."/>
            <person name="Bowler C."/>
            <person name="Dieckmann C.L."/>
            <person name="Gladyshev V.N."/>
            <person name="Green P."/>
            <person name="Jorgensen R."/>
            <person name="Mayfield S."/>
            <person name="Mueller-Roeber B."/>
            <person name="Rajamani S."/>
            <person name="Sayre R.T."/>
            <person name="Brokstein P."/>
            <person name="Dubchak I."/>
            <person name="Goodstein D."/>
            <person name="Hornick L."/>
            <person name="Huang Y.W."/>
            <person name="Jhaveri J."/>
            <person name="Luo Y."/>
            <person name="Martinez D."/>
            <person name="Ngau W.C."/>
            <person name="Otillar B."/>
            <person name="Poliakov A."/>
            <person name="Porter A."/>
            <person name="Szajkowski L."/>
            <person name="Werner G."/>
            <person name="Zhou K."/>
            <person name="Grigoriev I.V."/>
            <person name="Rokhsar D.S."/>
            <person name="Grossman A.R."/>
        </authorList>
    </citation>
    <scope>NUCLEOTIDE SEQUENCE [LARGE SCALE GENOMIC DNA]</scope>
    <source>
        <strain evidence="3">CC-503</strain>
    </source>
</reference>
<name>A0A2K3CRG8_CHLRE</name>
<evidence type="ECO:0000313" key="2">
    <source>
        <dbReference type="EMBL" id="PNW70874.1"/>
    </source>
</evidence>
<feature type="compositionally biased region" description="Basic and acidic residues" evidence="1">
    <location>
        <begin position="30"/>
        <end position="41"/>
    </location>
</feature>
<gene>
    <name evidence="2" type="ORF">CHLRE_17g737084v5</name>
</gene>
<protein>
    <submittedName>
        <fullName evidence="2">Uncharacterized protein</fullName>
    </submittedName>
</protein>
<proteinExistence type="predicted"/>
<evidence type="ECO:0000313" key="3">
    <source>
        <dbReference type="Proteomes" id="UP000006906"/>
    </source>
</evidence>
<feature type="compositionally biased region" description="Polar residues" evidence="1">
    <location>
        <begin position="199"/>
        <end position="216"/>
    </location>
</feature>
<sequence length="479" mass="49243">MSVGQAQEAEADRLEQHAYSGPPVITGPQHADEPARHEGHPQRQHGHTLNWDDFTEQEELQQGLGNDDGGAGLSGAFVTALPEPDRKRGHGDGLGQGRARKHARLLPSDAGEVEAEYNGFPAAGGISAWPRNAPPRGPAAPYGRAVGPAGPRPSLQQSGAARHGKGGVSMSFVPPASGLQHGNNAAQEQGFLRPHQQHQHASQPRRQGQSMAGPTAQQPLLQGGQRLQQRHGPIHPQAAAQQQQPPQQQQQRPASAYGAPAARVPAVTAKGFGTAVTGAHFGGQGPWHGNGSSAGHGRAAFGEPVWSSGAVKADASSGMGHVAAQAGLACAWGPQAQVQQHPSQHELQHGHPQQALQQDHHQQCQPPQEALLRQHQVSEPPAPRAAAYGADGWAADMGLRSGSSGGAVGNGGHTSHAGKPSHAPRDWRGGHGGRGSSAGGAGGGVGGMWGDFVEDEGGADWAGGGDDSDGPDGLFVTCI</sequence>
<dbReference type="GeneID" id="66057139"/>
<dbReference type="AlphaFoldDB" id="A0A2K3CRG8"/>
<feature type="compositionally biased region" description="Low complexity" evidence="1">
    <location>
        <begin position="217"/>
        <end position="227"/>
    </location>
</feature>
<accession>A0A2K3CRG8</accession>
<feature type="region of interest" description="Disordered" evidence="1">
    <location>
        <begin position="334"/>
        <end position="368"/>
    </location>
</feature>
<organism evidence="2 3">
    <name type="scientific">Chlamydomonas reinhardtii</name>
    <name type="common">Chlamydomonas smithii</name>
    <dbReference type="NCBI Taxonomy" id="3055"/>
    <lineage>
        <taxon>Eukaryota</taxon>
        <taxon>Viridiplantae</taxon>
        <taxon>Chlorophyta</taxon>
        <taxon>core chlorophytes</taxon>
        <taxon>Chlorophyceae</taxon>
        <taxon>CS clade</taxon>
        <taxon>Chlamydomonadales</taxon>
        <taxon>Chlamydomonadaceae</taxon>
        <taxon>Chlamydomonas</taxon>
    </lineage>
</organism>
<dbReference type="Gramene" id="PNW70874">
    <property type="protein sequence ID" value="PNW70874"/>
    <property type="gene ID" value="CHLRE_17g737084v5"/>
</dbReference>
<dbReference type="Proteomes" id="UP000006906">
    <property type="component" value="Chromosome 17"/>
</dbReference>
<dbReference type="InParanoid" id="A0A2K3CRG8"/>
<feature type="compositionally biased region" description="Low complexity" evidence="1">
    <location>
        <begin position="139"/>
        <end position="153"/>
    </location>
</feature>
<dbReference type="EMBL" id="CM008978">
    <property type="protein sequence ID" value="PNW70874.1"/>
    <property type="molecule type" value="Genomic_DNA"/>
</dbReference>
<feature type="compositionally biased region" description="Low complexity" evidence="1">
    <location>
        <begin position="234"/>
        <end position="254"/>
    </location>
</feature>
<feature type="region of interest" description="Disordered" evidence="1">
    <location>
        <begin position="125"/>
        <end position="261"/>
    </location>
</feature>
<dbReference type="RefSeq" id="XP_042915027.1">
    <property type="nucleotide sequence ID" value="XM_043072568.1"/>
</dbReference>